<dbReference type="Proteomes" id="UP000187203">
    <property type="component" value="Unassembled WGS sequence"/>
</dbReference>
<keyword evidence="1" id="KW-0472">Membrane</keyword>
<reference evidence="3" key="1">
    <citation type="submission" date="2013-09" db="EMBL/GenBank/DDBJ databases">
        <title>Corchorus olitorius genome sequencing.</title>
        <authorList>
            <person name="Alam M."/>
            <person name="Haque M.S."/>
            <person name="Islam M.S."/>
            <person name="Emdad E.M."/>
            <person name="Islam M.M."/>
            <person name="Ahmed B."/>
            <person name="Halim A."/>
            <person name="Hossen Q.M.M."/>
            <person name="Hossain M.Z."/>
            <person name="Ahmed R."/>
            <person name="Khan M.M."/>
            <person name="Islam R."/>
            <person name="Rashid M.M."/>
            <person name="Khan S.A."/>
            <person name="Rahman M.S."/>
            <person name="Alam M."/>
            <person name="Yahiya A.S."/>
            <person name="Khan M.S."/>
            <person name="Azam M.S."/>
            <person name="Haque T."/>
            <person name="Lashkar M.Z.H."/>
            <person name="Akhand A.I."/>
            <person name="Morshed G."/>
            <person name="Roy S."/>
            <person name="Uddin K.S."/>
            <person name="Rabeya T."/>
            <person name="Hossain A.S."/>
            <person name="Chowdhury A."/>
            <person name="Snigdha A.R."/>
            <person name="Mortoza M.S."/>
            <person name="Matin S.A."/>
            <person name="Hoque S.M.E."/>
            <person name="Islam M.K."/>
            <person name="Roy D.K."/>
            <person name="Haider R."/>
            <person name="Moosa M.M."/>
            <person name="Elias S.M."/>
            <person name="Hasan A.M."/>
            <person name="Jahan S."/>
            <person name="Shafiuddin M."/>
            <person name="Mahmood N."/>
            <person name="Shommy N.S."/>
        </authorList>
    </citation>
    <scope>NUCLEOTIDE SEQUENCE [LARGE SCALE GENOMIC DNA]</scope>
    <source>
        <strain evidence="3">cv. O-4</strain>
    </source>
</reference>
<name>A0A1R3G4T9_9ROSI</name>
<dbReference type="OrthoDB" id="534175at2759"/>
<dbReference type="EMBL" id="AWUE01023665">
    <property type="protein sequence ID" value="OMO53092.1"/>
    <property type="molecule type" value="Genomic_DNA"/>
</dbReference>
<dbReference type="PANTHER" id="PTHR36777">
    <property type="entry name" value="EXPRESSED PROTEIN"/>
    <property type="match status" value="1"/>
</dbReference>
<organism evidence="2 3">
    <name type="scientific">Corchorus olitorius</name>
    <dbReference type="NCBI Taxonomy" id="93759"/>
    <lineage>
        <taxon>Eukaryota</taxon>
        <taxon>Viridiplantae</taxon>
        <taxon>Streptophyta</taxon>
        <taxon>Embryophyta</taxon>
        <taxon>Tracheophyta</taxon>
        <taxon>Spermatophyta</taxon>
        <taxon>Magnoliopsida</taxon>
        <taxon>eudicotyledons</taxon>
        <taxon>Gunneridae</taxon>
        <taxon>Pentapetalae</taxon>
        <taxon>rosids</taxon>
        <taxon>malvids</taxon>
        <taxon>Malvales</taxon>
        <taxon>Malvaceae</taxon>
        <taxon>Grewioideae</taxon>
        <taxon>Apeibeae</taxon>
        <taxon>Corchorus</taxon>
    </lineage>
</organism>
<sequence length="139" mass="15215">MASSAMVHNLCSVSPKCFYHKNKNLALSHSQFLSSPSFLRLKNKTLLSNIKFNKPLSPKPQIYALQSNFFKVFQSVWKVGKDGIEAGTSLVPDSVPRPIASISVAVVALTVTLFVLKSVLSTAFFALVRCRFVLLPVGS</sequence>
<protein>
    <submittedName>
        <fullName evidence="2">Uncharacterized protein</fullName>
    </submittedName>
</protein>
<accession>A0A1R3G4T9</accession>
<comment type="caution">
    <text evidence="2">The sequence shown here is derived from an EMBL/GenBank/DDBJ whole genome shotgun (WGS) entry which is preliminary data.</text>
</comment>
<dbReference type="STRING" id="93759.A0A1R3G4T9"/>
<evidence type="ECO:0000313" key="3">
    <source>
        <dbReference type="Proteomes" id="UP000187203"/>
    </source>
</evidence>
<keyword evidence="1" id="KW-1133">Transmembrane helix</keyword>
<keyword evidence="1" id="KW-0812">Transmembrane</keyword>
<evidence type="ECO:0000313" key="2">
    <source>
        <dbReference type="EMBL" id="OMO53092.1"/>
    </source>
</evidence>
<dbReference type="AlphaFoldDB" id="A0A1R3G4T9"/>
<feature type="transmembrane region" description="Helical" evidence="1">
    <location>
        <begin position="99"/>
        <end position="128"/>
    </location>
</feature>
<gene>
    <name evidence="2" type="ORF">COLO4_36853</name>
</gene>
<evidence type="ECO:0000256" key="1">
    <source>
        <dbReference type="SAM" id="Phobius"/>
    </source>
</evidence>
<keyword evidence="3" id="KW-1185">Reference proteome</keyword>
<proteinExistence type="predicted"/>
<dbReference type="PANTHER" id="PTHR36777:SF2">
    <property type="entry name" value="EXPRESSED PROTEIN"/>
    <property type="match status" value="1"/>
</dbReference>